<gene>
    <name evidence="9" type="ORF">S01H1_71828</name>
</gene>
<dbReference type="CDD" id="cd00714">
    <property type="entry name" value="GFAT"/>
    <property type="match status" value="1"/>
</dbReference>
<evidence type="ECO:0000256" key="2">
    <source>
        <dbReference type="ARBA" id="ARBA00012916"/>
    </source>
</evidence>
<evidence type="ECO:0000313" key="9">
    <source>
        <dbReference type="EMBL" id="GAG30307.1"/>
    </source>
</evidence>
<dbReference type="AlphaFoldDB" id="X0X4G0"/>
<evidence type="ECO:0000256" key="4">
    <source>
        <dbReference type="ARBA" id="ARBA00022576"/>
    </source>
</evidence>
<dbReference type="EMBL" id="BARS01047860">
    <property type="protein sequence ID" value="GAG30307.1"/>
    <property type="molecule type" value="Genomic_DNA"/>
</dbReference>
<name>X0X4G0_9ZZZZ</name>
<dbReference type="GO" id="GO:0006487">
    <property type="term" value="P:protein N-linked glycosylation"/>
    <property type="evidence" value="ECO:0007669"/>
    <property type="project" value="TreeGrafter"/>
</dbReference>
<reference evidence="9" key="1">
    <citation type="journal article" date="2014" name="Front. Microbiol.">
        <title>High frequency of phylogenetically diverse reductive dehalogenase-homologous genes in deep subseafloor sedimentary metagenomes.</title>
        <authorList>
            <person name="Kawai M."/>
            <person name="Futagami T."/>
            <person name="Toyoda A."/>
            <person name="Takaki Y."/>
            <person name="Nishi S."/>
            <person name="Hori S."/>
            <person name="Arai W."/>
            <person name="Tsubouchi T."/>
            <person name="Morono Y."/>
            <person name="Uchiyama I."/>
            <person name="Ito T."/>
            <person name="Fujiyama A."/>
            <person name="Inagaki F."/>
            <person name="Takami H."/>
        </authorList>
    </citation>
    <scope>NUCLEOTIDE SEQUENCE</scope>
    <source>
        <strain evidence="9">Expedition CK06-06</strain>
    </source>
</reference>
<organism evidence="9">
    <name type="scientific">marine sediment metagenome</name>
    <dbReference type="NCBI Taxonomy" id="412755"/>
    <lineage>
        <taxon>unclassified sequences</taxon>
        <taxon>metagenomes</taxon>
        <taxon>ecological metagenomes</taxon>
    </lineage>
</organism>
<dbReference type="PANTHER" id="PTHR10937:SF0">
    <property type="entry name" value="GLUTAMINE--FRUCTOSE-6-PHOSPHATE TRANSAMINASE (ISOMERIZING)"/>
    <property type="match status" value="1"/>
</dbReference>
<keyword evidence="5" id="KW-0808">Transferase</keyword>
<dbReference type="GO" id="GO:0006002">
    <property type="term" value="P:fructose 6-phosphate metabolic process"/>
    <property type="evidence" value="ECO:0007669"/>
    <property type="project" value="TreeGrafter"/>
</dbReference>
<dbReference type="InterPro" id="IPR017932">
    <property type="entry name" value="GATase_2_dom"/>
</dbReference>
<evidence type="ECO:0000256" key="5">
    <source>
        <dbReference type="ARBA" id="ARBA00022679"/>
    </source>
</evidence>
<dbReference type="Pfam" id="PF13522">
    <property type="entry name" value="GATase_6"/>
    <property type="match status" value="1"/>
</dbReference>
<dbReference type="InterPro" id="IPR047084">
    <property type="entry name" value="GFAT_N"/>
</dbReference>
<dbReference type="GO" id="GO:0005829">
    <property type="term" value="C:cytosol"/>
    <property type="evidence" value="ECO:0007669"/>
    <property type="project" value="TreeGrafter"/>
</dbReference>
<protein>
    <recommendedName>
        <fullName evidence="3">Glutamine--fructose-6-phosphate aminotransferase [isomerizing]</fullName>
        <ecNumber evidence="2">2.6.1.16</ecNumber>
    </recommendedName>
</protein>
<dbReference type="FunFam" id="3.60.20.10:FF:000006">
    <property type="entry name" value="Glutamine--fructose-6-phosphate aminotransferase [isomerizing]"/>
    <property type="match status" value="1"/>
</dbReference>
<evidence type="ECO:0000256" key="7">
    <source>
        <dbReference type="ARBA" id="ARBA00022962"/>
    </source>
</evidence>
<dbReference type="SUPFAM" id="SSF56235">
    <property type="entry name" value="N-terminal nucleophile aminohydrolases (Ntn hydrolases)"/>
    <property type="match status" value="1"/>
</dbReference>
<keyword evidence="7" id="KW-0315">Glutamine amidotransferase</keyword>
<dbReference type="EC" id="2.6.1.16" evidence="2"/>
<dbReference type="PANTHER" id="PTHR10937">
    <property type="entry name" value="GLUCOSAMINE--FRUCTOSE-6-PHOSPHATE AMINOTRANSFERASE, ISOMERIZING"/>
    <property type="match status" value="1"/>
</dbReference>
<dbReference type="Gene3D" id="3.60.20.10">
    <property type="entry name" value="Glutamine Phosphoribosylpyrophosphate, subunit 1, domain 1"/>
    <property type="match status" value="1"/>
</dbReference>
<evidence type="ECO:0000256" key="3">
    <source>
        <dbReference type="ARBA" id="ARBA00016090"/>
    </source>
</evidence>
<dbReference type="GO" id="GO:0006047">
    <property type="term" value="P:UDP-N-acetylglucosamine metabolic process"/>
    <property type="evidence" value="ECO:0007669"/>
    <property type="project" value="TreeGrafter"/>
</dbReference>
<dbReference type="InterPro" id="IPR029055">
    <property type="entry name" value="Ntn_hydrolases_N"/>
</dbReference>
<comment type="catalytic activity">
    <reaction evidence="1">
        <text>D-fructose 6-phosphate + L-glutamine = D-glucosamine 6-phosphate + L-glutamate</text>
        <dbReference type="Rhea" id="RHEA:13237"/>
        <dbReference type="ChEBI" id="CHEBI:29985"/>
        <dbReference type="ChEBI" id="CHEBI:58359"/>
        <dbReference type="ChEBI" id="CHEBI:58725"/>
        <dbReference type="ChEBI" id="CHEBI:61527"/>
        <dbReference type="EC" id="2.6.1.16"/>
    </reaction>
</comment>
<comment type="caution">
    <text evidence="9">The sequence shown here is derived from an EMBL/GenBank/DDBJ whole genome shotgun (WGS) entry which is preliminary data.</text>
</comment>
<feature type="non-terminal residue" evidence="9">
    <location>
        <position position="225"/>
    </location>
</feature>
<feature type="domain" description="Glutamine amidotransferase type-2" evidence="8">
    <location>
        <begin position="2"/>
        <end position="222"/>
    </location>
</feature>
<evidence type="ECO:0000256" key="1">
    <source>
        <dbReference type="ARBA" id="ARBA00001031"/>
    </source>
</evidence>
<dbReference type="GO" id="GO:0004360">
    <property type="term" value="F:glutamine-fructose-6-phosphate transaminase (isomerizing) activity"/>
    <property type="evidence" value="ECO:0007669"/>
    <property type="project" value="UniProtKB-EC"/>
</dbReference>
<dbReference type="PROSITE" id="PS51278">
    <property type="entry name" value="GATASE_TYPE_2"/>
    <property type="match status" value="1"/>
</dbReference>
<proteinExistence type="predicted"/>
<accession>X0X4G0</accession>
<evidence type="ECO:0000259" key="8">
    <source>
        <dbReference type="PROSITE" id="PS51278"/>
    </source>
</evidence>
<sequence length="225" mass="23762">MCGIMGYVGSREAGPLLLEGLRRLEYRGYDSAGVAVLEDGGRLSTTKNVGKLANLAESLEAACPRGSTGIAHTRWATHGRPDQRNAHPLLDCHGDVVVIHNGIVENYLALKRELQACGHRFVSETDTEVIPHLIESHLNDGDDLVGALRRAIGRIEGAHAIVVMSRREPGGLAAARVGNAGGVVVGYGEGEMFLASDLAALLPETRRVVFLADGEVAQVSAGGAR</sequence>
<evidence type="ECO:0000256" key="6">
    <source>
        <dbReference type="ARBA" id="ARBA00022737"/>
    </source>
</evidence>
<keyword evidence="6" id="KW-0677">Repeat</keyword>
<keyword evidence="4" id="KW-0032">Aminotransferase</keyword>